<reference evidence="3" key="1">
    <citation type="submission" date="2016-11" db="UniProtKB">
        <authorList>
            <consortium name="WormBaseParasite"/>
        </authorList>
    </citation>
    <scope>IDENTIFICATION</scope>
</reference>
<dbReference type="AlphaFoldDB" id="A0A1I7WZY6"/>
<sequence length="88" mass="9754">MWSVVLTIVLCTVLLEGKLYQPGYGYIGPVCAVVDGILFLHGVAKRNLDFVEVELFRAYQRDLSSFKNGPEPTVTLMNASGILLDHKL</sequence>
<evidence type="ECO:0000313" key="2">
    <source>
        <dbReference type="Proteomes" id="UP000095283"/>
    </source>
</evidence>
<evidence type="ECO:0000313" key="3">
    <source>
        <dbReference type="WBParaSite" id="Hba_10704"/>
    </source>
</evidence>
<keyword evidence="2" id="KW-1185">Reference proteome</keyword>
<keyword evidence="1" id="KW-0732">Signal</keyword>
<evidence type="ECO:0000256" key="1">
    <source>
        <dbReference type="SAM" id="SignalP"/>
    </source>
</evidence>
<dbReference type="Proteomes" id="UP000095283">
    <property type="component" value="Unplaced"/>
</dbReference>
<name>A0A1I7WZY6_HETBA</name>
<accession>A0A1I7WZY6</accession>
<proteinExistence type="predicted"/>
<feature type="signal peptide" evidence="1">
    <location>
        <begin position="1"/>
        <end position="17"/>
    </location>
</feature>
<organism evidence="2 3">
    <name type="scientific">Heterorhabditis bacteriophora</name>
    <name type="common">Entomopathogenic nematode worm</name>
    <dbReference type="NCBI Taxonomy" id="37862"/>
    <lineage>
        <taxon>Eukaryota</taxon>
        <taxon>Metazoa</taxon>
        <taxon>Ecdysozoa</taxon>
        <taxon>Nematoda</taxon>
        <taxon>Chromadorea</taxon>
        <taxon>Rhabditida</taxon>
        <taxon>Rhabditina</taxon>
        <taxon>Rhabditomorpha</taxon>
        <taxon>Strongyloidea</taxon>
        <taxon>Heterorhabditidae</taxon>
        <taxon>Heterorhabditis</taxon>
    </lineage>
</organism>
<protein>
    <submittedName>
        <fullName evidence="3">Secreted protein</fullName>
    </submittedName>
</protein>
<dbReference type="WBParaSite" id="Hba_10704">
    <property type="protein sequence ID" value="Hba_10704"/>
    <property type="gene ID" value="Hba_10704"/>
</dbReference>
<feature type="chain" id="PRO_5009310903" evidence="1">
    <location>
        <begin position="18"/>
        <end position="88"/>
    </location>
</feature>
<dbReference type="SUPFAM" id="SSF55149">
    <property type="entry name" value="Pepsin inhibitor-3"/>
    <property type="match status" value="1"/>
</dbReference>